<feature type="region of interest" description="Disordered" evidence="1">
    <location>
        <begin position="68"/>
        <end position="105"/>
    </location>
</feature>
<accession>A0AAV4A1A1</accession>
<proteinExistence type="predicted"/>
<name>A0AAV4A1A1_9GAST</name>
<protein>
    <submittedName>
        <fullName evidence="2">Uncharacterized protein</fullName>
    </submittedName>
</protein>
<evidence type="ECO:0000313" key="2">
    <source>
        <dbReference type="EMBL" id="GFO04991.1"/>
    </source>
</evidence>
<dbReference type="Proteomes" id="UP000735302">
    <property type="component" value="Unassembled WGS sequence"/>
</dbReference>
<comment type="caution">
    <text evidence="2">The sequence shown here is derived from an EMBL/GenBank/DDBJ whole genome shotgun (WGS) entry which is preliminary data.</text>
</comment>
<reference evidence="2 3" key="1">
    <citation type="journal article" date="2021" name="Elife">
        <title>Chloroplast acquisition without the gene transfer in kleptoplastic sea slugs, Plakobranchus ocellatus.</title>
        <authorList>
            <person name="Maeda T."/>
            <person name="Takahashi S."/>
            <person name="Yoshida T."/>
            <person name="Shimamura S."/>
            <person name="Takaki Y."/>
            <person name="Nagai Y."/>
            <person name="Toyoda A."/>
            <person name="Suzuki Y."/>
            <person name="Arimoto A."/>
            <person name="Ishii H."/>
            <person name="Satoh N."/>
            <person name="Nishiyama T."/>
            <person name="Hasebe M."/>
            <person name="Maruyama T."/>
            <person name="Minagawa J."/>
            <person name="Obokata J."/>
            <person name="Shigenobu S."/>
        </authorList>
    </citation>
    <scope>NUCLEOTIDE SEQUENCE [LARGE SCALE GENOMIC DNA]</scope>
</reference>
<sequence length="105" mass="11556">MLGKTKTIVDTFHSNNAQNVGEKMEKIPASTYWGVVDKQGETDSDIKVFNRKVSSAYSIRKHVFEGKPWTAGEGEKAPGGEILENARGWQDGLGDKSSIARGRMQ</sequence>
<dbReference type="EMBL" id="BLXT01003745">
    <property type="protein sequence ID" value="GFO04991.1"/>
    <property type="molecule type" value="Genomic_DNA"/>
</dbReference>
<organism evidence="2 3">
    <name type="scientific">Plakobranchus ocellatus</name>
    <dbReference type="NCBI Taxonomy" id="259542"/>
    <lineage>
        <taxon>Eukaryota</taxon>
        <taxon>Metazoa</taxon>
        <taxon>Spiralia</taxon>
        <taxon>Lophotrochozoa</taxon>
        <taxon>Mollusca</taxon>
        <taxon>Gastropoda</taxon>
        <taxon>Heterobranchia</taxon>
        <taxon>Euthyneura</taxon>
        <taxon>Panpulmonata</taxon>
        <taxon>Sacoglossa</taxon>
        <taxon>Placobranchoidea</taxon>
        <taxon>Plakobranchidae</taxon>
        <taxon>Plakobranchus</taxon>
    </lineage>
</organism>
<evidence type="ECO:0000256" key="1">
    <source>
        <dbReference type="SAM" id="MobiDB-lite"/>
    </source>
</evidence>
<keyword evidence="3" id="KW-1185">Reference proteome</keyword>
<gene>
    <name evidence="2" type="ORF">PoB_003149600</name>
</gene>
<evidence type="ECO:0000313" key="3">
    <source>
        <dbReference type="Proteomes" id="UP000735302"/>
    </source>
</evidence>
<dbReference type="AlphaFoldDB" id="A0AAV4A1A1"/>